<evidence type="ECO:0000313" key="4">
    <source>
        <dbReference type="WBParaSite" id="L893_g23931.t1"/>
    </source>
</evidence>
<accession>A0A1I7Z8U5</accession>
<evidence type="ECO:0000313" key="3">
    <source>
        <dbReference type="Proteomes" id="UP000095287"/>
    </source>
</evidence>
<keyword evidence="2" id="KW-0472">Membrane</keyword>
<protein>
    <submittedName>
        <fullName evidence="4">Uncharacterized protein</fullName>
    </submittedName>
</protein>
<keyword evidence="2" id="KW-0812">Transmembrane</keyword>
<reference evidence="4" key="1">
    <citation type="submission" date="2016-11" db="UniProtKB">
        <authorList>
            <consortium name="WormBaseParasite"/>
        </authorList>
    </citation>
    <scope>IDENTIFICATION</scope>
</reference>
<organism evidence="3 4">
    <name type="scientific">Steinernema glaseri</name>
    <dbReference type="NCBI Taxonomy" id="37863"/>
    <lineage>
        <taxon>Eukaryota</taxon>
        <taxon>Metazoa</taxon>
        <taxon>Ecdysozoa</taxon>
        <taxon>Nematoda</taxon>
        <taxon>Chromadorea</taxon>
        <taxon>Rhabditida</taxon>
        <taxon>Tylenchina</taxon>
        <taxon>Panagrolaimomorpha</taxon>
        <taxon>Strongyloidoidea</taxon>
        <taxon>Steinernematidae</taxon>
        <taxon>Steinernema</taxon>
    </lineage>
</organism>
<dbReference type="AlphaFoldDB" id="A0A1I7Z8U5"/>
<feature type="region of interest" description="Disordered" evidence="1">
    <location>
        <begin position="1"/>
        <end position="29"/>
    </location>
</feature>
<feature type="transmembrane region" description="Helical" evidence="2">
    <location>
        <begin position="50"/>
        <end position="77"/>
    </location>
</feature>
<sequence>MPVSEGTSSGSGSKPRKIFINTPSGSNVHKRSRSRKERVFRYVFRRKPCCIFICVQIFLCFFLTVASALLFSAFHFYTAAKANLHEQDLLFEERVNQPTLLHCKYQSSELHMEECSKSCGPEAVFYRISRLSNESQGDPSCFDRIETFPCHDKNYCAKPSSYAGRDERGNWVCLGKGYATMINDLISPTTETYFPKLNVSSFPLGTLTLANQLFGKCPRCQVATKWKKDSKLMRCSRRVVTLDDGWPADYEKCNLLDMNSCD</sequence>
<feature type="compositionally biased region" description="Polar residues" evidence="1">
    <location>
        <begin position="1"/>
        <end position="12"/>
    </location>
</feature>
<keyword evidence="3" id="KW-1185">Reference proteome</keyword>
<dbReference type="Proteomes" id="UP000095287">
    <property type="component" value="Unplaced"/>
</dbReference>
<dbReference type="WBParaSite" id="L893_g23931.t1">
    <property type="protein sequence ID" value="L893_g23931.t1"/>
    <property type="gene ID" value="L893_g23931"/>
</dbReference>
<keyword evidence="2" id="KW-1133">Transmembrane helix</keyword>
<evidence type="ECO:0000256" key="2">
    <source>
        <dbReference type="SAM" id="Phobius"/>
    </source>
</evidence>
<evidence type="ECO:0000256" key="1">
    <source>
        <dbReference type="SAM" id="MobiDB-lite"/>
    </source>
</evidence>
<proteinExistence type="predicted"/>
<name>A0A1I7Z8U5_9BILA</name>